<dbReference type="PROSITE" id="PS01124">
    <property type="entry name" value="HTH_ARAC_FAMILY_2"/>
    <property type="match status" value="1"/>
</dbReference>
<dbReference type="InterPro" id="IPR018060">
    <property type="entry name" value="HTH_AraC"/>
</dbReference>
<keyword evidence="1" id="KW-0805">Transcription regulation</keyword>
<dbReference type="InterPro" id="IPR018062">
    <property type="entry name" value="HTH_AraC-typ_CS"/>
</dbReference>
<evidence type="ECO:0000259" key="4">
    <source>
        <dbReference type="PROSITE" id="PS01124"/>
    </source>
</evidence>
<dbReference type="PROSITE" id="PS00041">
    <property type="entry name" value="HTH_ARAC_FAMILY_1"/>
    <property type="match status" value="1"/>
</dbReference>
<gene>
    <name evidence="5" type="ORF">TresaDRAFT_2017</name>
</gene>
<reference evidence="5 6" key="1">
    <citation type="submission" date="2011-09" db="EMBL/GenBank/DDBJ databases">
        <title>The draft genome of Treponema saccharophilum DSM 2985.</title>
        <authorList>
            <consortium name="US DOE Joint Genome Institute (JGI-PGF)"/>
            <person name="Lucas S."/>
            <person name="Copeland A."/>
            <person name="Lapidus A."/>
            <person name="Glavina del Rio T."/>
            <person name="Dalin E."/>
            <person name="Tice H."/>
            <person name="Bruce D."/>
            <person name="Goodwin L."/>
            <person name="Pitluck S."/>
            <person name="Peters L."/>
            <person name="Kyrpides N."/>
            <person name="Mavromatis K."/>
            <person name="Ivanova N."/>
            <person name="Markowitz V."/>
            <person name="Cheng J.-F."/>
            <person name="Hugenholtz P."/>
            <person name="Woyke T."/>
            <person name="Wu D."/>
            <person name="Gronow S."/>
            <person name="Wellnitz S."/>
            <person name="Brambilla E."/>
            <person name="Klenk H.-P."/>
            <person name="Eisen J.A."/>
        </authorList>
    </citation>
    <scope>NUCLEOTIDE SEQUENCE [LARGE SCALE GENOMIC DNA]</scope>
    <source>
        <strain evidence="5 6">DSM 2985</strain>
    </source>
</reference>
<dbReference type="InterPro" id="IPR028082">
    <property type="entry name" value="Peripla_BP_I"/>
</dbReference>
<dbReference type="SUPFAM" id="SSF53822">
    <property type="entry name" value="Periplasmic binding protein-like I"/>
    <property type="match status" value="1"/>
</dbReference>
<dbReference type="PRINTS" id="PR00032">
    <property type="entry name" value="HTHARAC"/>
</dbReference>
<evidence type="ECO:0000256" key="1">
    <source>
        <dbReference type="ARBA" id="ARBA00023015"/>
    </source>
</evidence>
<dbReference type="Pfam" id="PF13377">
    <property type="entry name" value="Peripla_BP_3"/>
    <property type="match status" value="1"/>
</dbReference>
<sequence>MKNSHSENNVGKRIGFILATIHTGSSLNLWLSLAAKASESRKSSFFVFPGGKLDAGSGPGSLRNRIYSLANSTNLDGLISWSSSIGGSVSISELNEFHKKFDGIPYVTIGHKIGGNPFVEFDAYSGMKSLVEHFIKVHGAKRIAFVRGPENHSSAEDRYRAYKDAMRENNLATPENENLVSSCCSWYEAEAAAVELYEKRGLVPGKDFDALVASSDLMAKQVVDYFVKRGFRVPKDFIVGGFNDTIEGRAYNPRFSTVHMPQSELGIEAFRMIRKILDGEQDVSDEFMTAYPVIRESCGCNNFKSLIAPSDSKGKMKTRQQIKEEFCRVMRRGVDSDFARDKIEPMLEALFSNSKSEFFSHAGKLIEECFVRDGELSDIFTAIAAIRNSNSLSEEYIDKILRTLYVLVPQIQGRVYANRRSYTNQVSTVLSALKSDLLSVHIRKDLVRVLKAHLPKIGIKTLSIVLHTDGGDSQYFGGFNIVDSEIDDGIRTDPIPFDGDRLLPEEYAADTARGVFVVQPLFMENRSYGYIVANYSGCDGIVYEDLRSSVSNALQSIFLFEEIEAAKMVAEQAEFEKTEFFASVGSELCDPLKVLSSKVTQMETNVNDGLVDAEILSEQLLFLKSQIEAQLEKTETLVDLTRTQVDELPMDKKLFNVRQILPVNISASLDTEVPMLFGDVDRLKRAVDTIFESNGKNPVVSFDIDGFHISFDSSKVDWQKTDVLLAEKIILLQYGEIVKSDKTSEIIIPWPNLSGMPPMKFHESEITLFSLSGSEIEIFGHRAKPFSMKEFEESGMNADSIAFCWNPDESTIDEIVKVYSLRRNERLFRVPVICFSQKLIGHSFMEMLEQEVKAQKASAVLFVGCVHARYGTWATDSNSVSISSMDEFDDILNEITPSLIVFEHIEEKDIVRIRKNHKTVLVPIIVLPDEVVSEQYVESLCSHPRIILCNRGAAESEQFNERIHNILSGEEILPPHTGALVKKAILYLNKNASQQIVRWKLADTVHVSEDYLTRIFHKEIGLSLWEYLNRYRIYIATKMLLETNDTIYEIAENSGFQDQAYFCRVFKKIYGIPPGKIRTKN</sequence>
<feature type="domain" description="HTH araC/xylS-type" evidence="4">
    <location>
        <begin position="982"/>
        <end position="1080"/>
    </location>
</feature>
<dbReference type="CDD" id="cd06267">
    <property type="entry name" value="PBP1_LacI_sugar_binding-like"/>
    <property type="match status" value="1"/>
</dbReference>
<dbReference type="InterPro" id="IPR046335">
    <property type="entry name" value="LacI/GalR-like_sensor"/>
</dbReference>
<dbReference type="Pfam" id="PF12833">
    <property type="entry name" value="HTH_18"/>
    <property type="match status" value="1"/>
</dbReference>
<dbReference type="GO" id="GO:0003700">
    <property type="term" value="F:DNA-binding transcription factor activity"/>
    <property type="evidence" value="ECO:0007669"/>
    <property type="project" value="InterPro"/>
</dbReference>
<dbReference type="AlphaFoldDB" id="H7EL96"/>
<dbReference type="eggNOG" id="COG2207">
    <property type="taxonomic scope" value="Bacteria"/>
</dbReference>
<dbReference type="InterPro" id="IPR020449">
    <property type="entry name" value="Tscrpt_reg_AraC-type_HTH"/>
</dbReference>
<dbReference type="OrthoDB" id="9799345at2"/>
<comment type="caution">
    <text evidence="5">The sequence shown here is derived from an EMBL/GenBank/DDBJ whole genome shotgun (WGS) entry which is preliminary data.</text>
</comment>
<dbReference type="eggNOG" id="COG2205">
    <property type="taxonomic scope" value="Bacteria"/>
</dbReference>
<dbReference type="eggNOG" id="COG1609">
    <property type="taxonomic scope" value="Bacteria"/>
</dbReference>
<evidence type="ECO:0000313" key="6">
    <source>
        <dbReference type="Proteomes" id="UP000003571"/>
    </source>
</evidence>
<keyword evidence="2" id="KW-0238">DNA-binding</keyword>
<keyword evidence="3" id="KW-0804">Transcription</keyword>
<dbReference type="EMBL" id="AGRW01000048">
    <property type="protein sequence ID" value="EIC01628.1"/>
    <property type="molecule type" value="Genomic_DNA"/>
</dbReference>
<keyword evidence="6" id="KW-1185">Reference proteome</keyword>
<dbReference type="RefSeq" id="WP_002704633.1">
    <property type="nucleotide sequence ID" value="NZ_AGRW01000048.1"/>
</dbReference>
<dbReference type="InterPro" id="IPR009057">
    <property type="entry name" value="Homeodomain-like_sf"/>
</dbReference>
<dbReference type="STRING" id="907348.TresaDRAFT_2017"/>
<dbReference type="Proteomes" id="UP000003571">
    <property type="component" value="Unassembled WGS sequence"/>
</dbReference>
<dbReference type="PANTHER" id="PTHR30146:SF24">
    <property type="entry name" value="XYLOSE OPERON REGULATORY PROTEIN"/>
    <property type="match status" value="1"/>
</dbReference>
<evidence type="ECO:0000256" key="3">
    <source>
        <dbReference type="ARBA" id="ARBA00023163"/>
    </source>
</evidence>
<protein>
    <submittedName>
        <fullName evidence="5">Transcriptional regulator, AraC family</fullName>
    </submittedName>
</protein>
<accession>H7EL96</accession>
<proteinExistence type="predicted"/>
<organism evidence="5 6">
    <name type="scientific">Treponema saccharophilum DSM 2985</name>
    <dbReference type="NCBI Taxonomy" id="907348"/>
    <lineage>
        <taxon>Bacteria</taxon>
        <taxon>Pseudomonadati</taxon>
        <taxon>Spirochaetota</taxon>
        <taxon>Spirochaetia</taxon>
        <taxon>Spirochaetales</taxon>
        <taxon>Treponemataceae</taxon>
        <taxon>Treponema</taxon>
    </lineage>
</organism>
<evidence type="ECO:0000256" key="2">
    <source>
        <dbReference type="ARBA" id="ARBA00023125"/>
    </source>
</evidence>
<dbReference type="SMART" id="SM00342">
    <property type="entry name" value="HTH_ARAC"/>
    <property type="match status" value="1"/>
</dbReference>
<dbReference type="PATRIC" id="fig|907348.3.peg.1677"/>
<dbReference type="Gene3D" id="1.10.10.60">
    <property type="entry name" value="Homeodomain-like"/>
    <property type="match status" value="2"/>
</dbReference>
<dbReference type="Gene3D" id="3.40.50.2300">
    <property type="match status" value="2"/>
</dbReference>
<dbReference type="GO" id="GO:0000976">
    <property type="term" value="F:transcription cis-regulatory region binding"/>
    <property type="evidence" value="ECO:0007669"/>
    <property type="project" value="TreeGrafter"/>
</dbReference>
<name>H7EL96_9SPIR</name>
<dbReference type="SUPFAM" id="SSF46689">
    <property type="entry name" value="Homeodomain-like"/>
    <property type="match status" value="1"/>
</dbReference>
<dbReference type="PANTHER" id="PTHR30146">
    <property type="entry name" value="LACI-RELATED TRANSCRIPTIONAL REPRESSOR"/>
    <property type="match status" value="1"/>
</dbReference>
<evidence type="ECO:0000313" key="5">
    <source>
        <dbReference type="EMBL" id="EIC01628.1"/>
    </source>
</evidence>